<dbReference type="PANTHER" id="PTHR30346">
    <property type="entry name" value="TRANSCRIPTIONAL DUAL REGULATOR HCAR-RELATED"/>
    <property type="match status" value="1"/>
</dbReference>
<comment type="caution">
    <text evidence="6">The sequence shown here is derived from an EMBL/GenBank/DDBJ whole genome shotgun (WGS) entry which is preliminary data.</text>
</comment>
<sequence>MELHQLQILRELGALGSATAVADALRVTPSAVSQQLAALQRGFPTPLTRREGRTLVLTPAGAVLAAAGTEAIDAMAAARHALDDFEAAATGVVSVSGFHSVGQALFGPLLRELTAAGDAPTVQLTDEDVAQSEFPALTSRYDLVLAHRMEHSDPWPADGVRSVTLVREPLDVAVAADHPLASRSSVKPADVAGERWVTSRVGYSPDDVLRAVSAVAGRPVDIHHRINDYGAVSAVVAAGGVLGMLPRFTSRSVDDRDIVRIPLRGVSTHRMIDVLARPENLRRRSVRVVVEALRAVMTRLRDDADGGEHADR</sequence>
<dbReference type="Gene3D" id="3.40.190.10">
    <property type="entry name" value="Periplasmic binding protein-like II"/>
    <property type="match status" value="2"/>
</dbReference>
<dbReference type="InterPro" id="IPR005119">
    <property type="entry name" value="LysR_subst-bd"/>
</dbReference>
<evidence type="ECO:0000313" key="7">
    <source>
        <dbReference type="Proteomes" id="UP000678243"/>
    </source>
</evidence>
<evidence type="ECO:0000256" key="4">
    <source>
        <dbReference type="ARBA" id="ARBA00023163"/>
    </source>
</evidence>
<dbReference type="Pfam" id="PF03466">
    <property type="entry name" value="LysR_substrate"/>
    <property type="match status" value="1"/>
</dbReference>
<keyword evidence="7" id="KW-1185">Reference proteome</keyword>
<dbReference type="Proteomes" id="UP000678243">
    <property type="component" value="Unassembled WGS sequence"/>
</dbReference>
<dbReference type="InterPro" id="IPR000847">
    <property type="entry name" value="LysR_HTH_N"/>
</dbReference>
<protein>
    <submittedName>
        <fullName evidence="6">LysR family transcriptional regulator</fullName>
    </submittedName>
</protein>
<dbReference type="PANTHER" id="PTHR30346:SF29">
    <property type="entry name" value="LYSR SUBSTRATE-BINDING"/>
    <property type="match status" value="1"/>
</dbReference>
<evidence type="ECO:0000256" key="1">
    <source>
        <dbReference type="ARBA" id="ARBA00009437"/>
    </source>
</evidence>
<gene>
    <name evidence="6" type="ORF">KE274_10880</name>
</gene>
<feature type="domain" description="HTH lysR-type" evidence="5">
    <location>
        <begin position="1"/>
        <end position="58"/>
    </location>
</feature>
<evidence type="ECO:0000313" key="6">
    <source>
        <dbReference type="EMBL" id="MBS0024613.1"/>
    </source>
</evidence>
<proteinExistence type="inferred from homology"/>
<dbReference type="Pfam" id="PF00126">
    <property type="entry name" value="HTH_1"/>
    <property type="match status" value="1"/>
</dbReference>
<organism evidence="6 7">
    <name type="scientific">Microbacterium paraoxydans</name>
    <dbReference type="NCBI Taxonomy" id="199592"/>
    <lineage>
        <taxon>Bacteria</taxon>
        <taxon>Bacillati</taxon>
        <taxon>Actinomycetota</taxon>
        <taxon>Actinomycetes</taxon>
        <taxon>Micrococcales</taxon>
        <taxon>Microbacteriaceae</taxon>
        <taxon>Microbacterium</taxon>
    </lineage>
</organism>
<evidence type="ECO:0000259" key="5">
    <source>
        <dbReference type="PROSITE" id="PS50931"/>
    </source>
</evidence>
<dbReference type="Gene3D" id="1.10.10.10">
    <property type="entry name" value="Winged helix-like DNA-binding domain superfamily/Winged helix DNA-binding domain"/>
    <property type="match status" value="1"/>
</dbReference>
<comment type="similarity">
    <text evidence="1">Belongs to the LysR transcriptional regulatory family.</text>
</comment>
<evidence type="ECO:0000256" key="3">
    <source>
        <dbReference type="ARBA" id="ARBA00023125"/>
    </source>
</evidence>
<keyword evidence="2" id="KW-0805">Transcription regulation</keyword>
<dbReference type="RefSeq" id="WP_211543660.1">
    <property type="nucleotide sequence ID" value="NZ_JAGTUK010000003.1"/>
</dbReference>
<reference evidence="6 7" key="1">
    <citation type="submission" date="2021-04" db="EMBL/GenBank/DDBJ databases">
        <title>Whole genome analysis of root endophytic bacterium Microbacterium paraoxydans ku-mp colonizing RP-bio226 rice variety.</title>
        <authorList>
            <person name="Ulaganathan K."/>
            <person name="Latha B."/>
        </authorList>
    </citation>
    <scope>NUCLEOTIDE SEQUENCE [LARGE SCALE GENOMIC DNA]</scope>
    <source>
        <strain evidence="7">ku-mp</strain>
    </source>
</reference>
<evidence type="ECO:0000256" key="2">
    <source>
        <dbReference type="ARBA" id="ARBA00023015"/>
    </source>
</evidence>
<dbReference type="SUPFAM" id="SSF53850">
    <property type="entry name" value="Periplasmic binding protein-like II"/>
    <property type="match status" value="1"/>
</dbReference>
<keyword evidence="4" id="KW-0804">Transcription</keyword>
<dbReference type="SUPFAM" id="SSF46785">
    <property type="entry name" value="Winged helix' DNA-binding domain"/>
    <property type="match status" value="1"/>
</dbReference>
<dbReference type="PROSITE" id="PS50931">
    <property type="entry name" value="HTH_LYSR"/>
    <property type="match status" value="1"/>
</dbReference>
<keyword evidence="3" id="KW-0238">DNA-binding</keyword>
<dbReference type="EMBL" id="JAGTUK010000003">
    <property type="protein sequence ID" value="MBS0024613.1"/>
    <property type="molecule type" value="Genomic_DNA"/>
</dbReference>
<accession>A0ABS5INX6</accession>
<name>A0ABS5INX6_9MICO</name>
<dbReference type="InterPro" id="IPR036390">
    <property type="entry name" value="WH_DNA-bd_sf"/>
</dbReference>
<dbReference type="InterPro" id="IPR036388">
    <property type="entry name" value="WH-like_DNA-bd_sf"/>
</dbReference>